<evidence type="ECO:0000313" key="2">
    <source>
        <dbReference type="Proteomes" id="UP000823736"/>
    </source>
</evidence>
<gene>
    <name evidence="1" type="ORF">J2753_002282</name>
</gene>
<keyword evidence="2" id="KW-1185">Reference proteome</keyword>
<dbReference type="InterPro" id="IPR055533">
    <property type="entry name" value="DUF7109"/>
</dbReference>
<dbReference type="AlphaFoldDB" id="A0A8T4GZP5"/>
<dbReference type="Pfam" id="PF23421">
    <property type="entry name" value="DUF7109"/>
    <property type="match status" value="1"/>
</dbReference>
<proteinExistence type="predicted"/>
<organism evidence="1 2">
    <name type="scientific">Halolamina salifodinae</name>
    <dbReference type="NCBI Taxonomy" id="1202767"/>
    <lineage>
        <taxon>Archaea</taxon>
        <taxon>Methanobacteriati</taxon>
        <taxon>Methanobacteriota</taxon>
        <taxon>Stenosarchaea group</taxon>
        <taxon>Halobacteria</taxon>
        <taxon>Halobacteriales</taxon>
        <taxon>Haloferacaceae</taxon>
    </lineage>
</organism>
<name>A0A8T4GZP5_9EURY</name>
<dbReference type="RefSeq" id="WP_209492137.1">
    <property type="nucleotide sequence ID" value="NZ_JAGGLC010000005.1"/>
</dbReference>
<dbReference type="Proteomes" id="UP000823736">
    <property type="component" value="Unassembled WGS sequence"/>
</dbReference>
<accession>A0A8T4GZP5</accession>
<reference evidence="1" key="1">
    <citation type="submission" date="2021-03" db="EMBL/GenBank/DDBJ databases">
        <title>Genomic Encyclopedia of Type Strains, Phase IV (KMG-IV): sequencing the most valuable type-strain genomes for metagenomic binning, comparative biology and taxonomic classification.</title>
        <authorList>
            <person name="Goeker M."/>
        </authorList>
    </citation>
    <scope>NUCLEOTIDE SEQUENCE</scope>
    <source>
        <strain evidence="1">DSM 26232</strain>
    </source>
</reference>
<evidence type="ECO:0000313" key="1">
    <source>
        <dbReference type="EMBL" id="MBP1987772.1"/>
    </source>
</evidence>
<sequence length="162" mass="17524">MEEATHDELAGVVDLFEALTREELKQALVELAYRRGADVRDEVVAEAVAEAVREYYLVALPASAVDGDVDAEEALVVGPVAFPMLPAEGEDLPHILDISDRAVDHAAAAEHVAERLREEAETAVAEGNEDRASMLVDVTYDAEAWGSVDLAETRERLLGLVD</sequence>
<comment type="caution">
    <text evidence="1">The sequence shown here is derived from an EMBL/GenBank/DDBJ whole genome shotgun (WGS) entry which is preliminary data.</text>
</comment>
<dbReference type="OrthoDB" id="214610at2157"/>
<protein>
    <submittedName>
        <fullName evidence="1">Uncharacterized protein</fullName>
    </submittedName>
</protein>
<dbReference type="EMBL" id="JAGGLC010000005">
    <property type="protein sequence ID" value="MBP1987772.1"/>
    <property type="molecule type" value="Genomic_DNA"/>
</dbReference>